<dbReference type="EMBL" id="MSIE01000002">
    <property type="protein sequence ID" value="OLF19298.1"/>
    <property type="molecule type" value="Genomic_DNA"/>
</dbReference>
<evidence type="ECO:0000256" key="4">
    <source>
        <dbReference type="ARBA" id="ARBA00022982"/>
    </source>
</evidence>
<keyword evidence="5" id="KW-0408">Iron</keyword>
<keyword evidence="3" id="KW-0479">Metal-binding</keyword>
<protein>
    <submittedName>
        <fullName evidence="8">Ferredoxin</fullName>
    </submittedName>
</protein>
<sequence length="74" mass="7735">MRVHVDMELCQSHGQCVFAAPAVFSFDEDDNLVHQETAAESMREAVVRAAAACPVRAVHVGPPDEGDVSGGAAA</sequence>
<dbReference type="PANTHER" id="PTHR36923">
    <property type="entry name" value="FERREDOXIN"/>
    <property type="match status" value="1"/>
</dbReference>
<organism evidence="8 9">
    <name type="scientific">Actinophytocola xanthii</name>
    <dbReference type="NCBI Taxonomy" id="1912961"/>
    <lineage>
        <taxon>Bacteria</taxon>
        <taxon>Bacillati</taxon>
        <taxon>Actinomycetota</taxon>
        <taxon>Actinomycetes</taxon>
        <taxon>Pseudonocardiales</taxon>
        <taxon>Pseudonocardiaceae</taxon>
    </lineage>
</organism>
<dbReference type="OrthoDB" id="3215002at2"/>
<keyword evidence="9" id="KW-1185">Reference proteome</keyword>
<comment type="caution">
    <text evidence="8">The sequence shown here is derived from an EMBL/GenBank/DDBJ whole genome shotgun (WGS) entry which is preliminary data.</text>
</comment>
<dbReference type="Proteomes" id="UP000185596">
    <property type="component" value="Unassembled WGS sequence"/>
</dbReference>
<evidence type="ECO:0000313" key="8">
    <source>
        <dbReference type="EMBL" id="OLF19298.1"/>
    </source>
</evidence>
<gene>
    <name evidence="8" type="ORF">BU204_02830</name>
</gene>
<dbReference type="STRING" id="1912961.BU204_02830"/>
<dbReference type="RefSeq" id="WP_075123902.1">
    <property type="nucleotide sequence ID" value="NZ_MSIE01000002.1"/>
</dbReference>
<dbReference type="InterPro" id="IPR051269">
    <property type="entry name" value="Fe-S_cluster_ET"/>
</dbReference>
<dbReference type="GO" id="GO:0046872">
    <property type="term" value="F:metal ion binding"/>
    <property type="evidence" value="ECO:0007669"/>
    <property type="project" value="UniProtKB-KW"/>
</dbReference>
<evidence type="ECO:0000256" key="7">
    <source>
        <dbReference type="ARBA" id="ARBA00023291"/>
    </source>
</evidence>
<evidence type="ECO:0000313" key="9">
    <source>
        <dbReference type="Proteomes" id="UP000185596"/>
    </source>
</evidence>
<dbReference type="SUPFAM" id="SSF54862">
    <property type="entry name" value="4Fe-4S ferredoxins"/>
    <property type="match status" value="1"/>
</dbReference>
<keyword evidence="6" id="KW-0411">Iron-sulfur</keyword>
<keyword evidence="7" id="KW-0003">3Fe-4S</keyword>
<evidence type="ECO:0000256" key="6">
    <source>
        <dbReference type="ARBA" id="ARBA00023014"/>
    </source>
</evidence>
<dbReference type="Gene3D" id="3.30.70.20">
    <property type="match status" value="1"/>
</dbReference>
<evidence type="ECO:0000256" key="3">
    <source>
        <dbReference type="ARBA" id="ARBA00022723"/>
    </source>
</evidence>
<dbReference type="AlphaFoldDB" id="A0A1Q8CY68"/>
<dbReference type="Pfam" id="PF13459">
    <property type="entry name" value="Fer4_15"/>
    <property type="match status" value="1"/>
</dbReference>
<reference evidence="8 9" key="1">
    <citation type="submission" date="2016-12" db="EMBL/GenBank/DDBJ databases">
        <title>The draft genome sequence of Actinophytocola sp. 11-183.</title>
        <authorList>
            <person name="Wang W."/>
            <person name="Yuan L."/>
        </authorList>
    </citation>
    <scope>NUCLEOTIDE SEQUENCE [LARGE SCALE GENOMIC DNA]</scope>
    <source>
        <strain evidence="8 9">11-183</strain>
    </source>
</reference>
<name>A0A1Q8CY68_9PSEU</name>
<dbReference type="PANTHER" id="PTHR36923:SF3">
    <property type="entry name" value="FERREDOXIN"/>
    <property type="match status" value="1"/>
</dbReference>
<accession>A0A1Q8CY68</accession>
<dbReference type="GO" id="GO:0051538">
    <property type="term" value="F:3 iron, 4 sulfur cluster binding"/>
    <property type="evidence" value="ECO:0007669"/>
    <property type="project" value="UniProtKB-KW"/>
</dbReference>
<comment type="cofactor">
    <cofactor evidence="1">
        <name>[3Fe-4S] cluster</name>
        <dbReference type="ChEBI" id="CHEBI:21137"/>
    </cofactor>
</comment>
<keyword evidence="2" id="KW-0813">Transport</keyword>
<evidence type="ECO:0000256" key="2">
    <source>
        <dbReference type="ARBA" id="ARBA00022448"/>
    </source>
</evidence>
<proteinExistence type="predicted"/>
<evidence type="ECO:0000256" key="1">
    <source>
        <dbReference type="ARBA" id="ARBA00001927"/>
    </source>
</evidence>
<keyword evidence="4" id="KW-0249">Electron transport</keyword>
<evidence type="ECO:0000256" key="5">
    <source>
        <dbReference type="ARBA" id="ARBA00023004"/>
    </source>
</evidence>